<evidence type="ECO:0000313" key="3">
    <source>
        <dbReference type="Proteomes" id="UP000001469"/>
    </source>
</evidence>
<feature type="region of interest" description="Disordered" evidence="1">
    <location>
        <begin position="1"/>
        <end position="31"/>
    </location>
</feature>
<dbReference type="EMBL" id="AY950802">
    <property type="protein sequence ID" value="AAY24971.1"/>
    <property type="molecule type" value="Genomic_DNA"/>
</dbReference>
<evidence type="ECO:0000256" key="1">
    <source>
        <dbReference type="SAM" id="MobiDB-lite"/>
    </source>
</evidence>
<proteinExistence type="predicted"/>
<evidence type="ECO:0000313" key="2">
    <source>
        <dbReference type="EMBL" id="AAY24971.1"/>
    </source>
</evidence>
<protein>
    <submittedName>
        <fullName evidence="2">ORF 45</fullName>
    </submittedName>
</protein>
<name>Q4KPE2_9VIRU</name>
<reference evidence="2 3" key="1">
    <citation type="journal article" date="2005" name="J. Virol.">
        <title>Constituents of SH1, a novel lipid-containing virus infecting the halophilic euryarchaeon Haloarcula hispanica.</title>
        <authorList>
            <person name="Bamford D.H."/>
            <person name="Ravantti J.J."/>
            <person name="Ronnholm G."/>
            <person name="Laurinavicius S."/>
            <person name="Kukkaro P."/>
            <person name="Dyall-Smith M."/>
            <person name="Somerharju P."/>
            <person name="Kalkkinen N."/>
            <person name="Bamford J.K."/>
        </authorList>
    </citation>
    <scope>NUCLEOTIDE SEQUENCE</scope>
</reference>
<dbReference type="OrthoDB" id="40919at10239"/>
<organism evidence="2 3">
    <name type="scientific">Haloarcula hispanica SH1 virus</name>
    <dbReference type="NCBI Taxonomy" id="326574"/>
    <lineage>
        <taxon>Viruses</taxon>
        <taxon>Singelaviria</taxon>
        <taxon>Helvetiavirae</taxon>
        <taxon>Dividoviricota</taxon>
        <taxon>Laserviricetes</taxon>
        <taxon>Halopanivirales</taxon>
        <taxon>Sphaerolipoviridae</taxon>
        <taxon>Alphasphaerolipovirus</taxon>
        <taxon>Alphasphaerolipovirus serpentinense</taxon>
    </lineage>
</organism>
<sequence>MDRENSPLTEVHGRGVPSGLPGYMDQSPERGVCRAPNRDPGVRQFGASVHRSCGGVRA</sequence>
<dbReference type="Proteomes" id="UP000001469">
    <property type="component" value="Segment"/>
</dbReference>
<dbReference type="GeneID" id="5177003"/>
<keyword evidence="3" id="KW-1185">Reference proteome</keyword>
<dbReference type="RefSeq" id="YP_271902.1">
    <property type="nucleotide sequence ID" value="NC_007217.1"/>
</dbReference>
<dbReference type="KEGG" id="vg:5177003"/>
<accession>Q4KPE2</accession>